<reference evidence="1 2" key="1">
    <citation type="submission" date="2024-04" db="EMBL/GenBank/DDBJ databases">
        <title>Tritrichomonas musculus Genome.</title>
        <authorList>
            <person name="Alves-Ferreira E."/>
            <person name="Grigg M."/>
            <person name="Lorenzi H."/>
            <person name="Galac M."/>
        </authorList>
    </citation>
    <scope>NUCLEOTIDE SEQUENCE [LARGE SCALE GENOMIC DNA]</scope>
    <source>
        <strain evidence="1 2">EAF2021</strain>
    </source>
</reference>
<dbReference type="EMBL" id="JAPFFF010000001">
    <property type="protein sequence ID" value="KAK8900142.1"/>
    <property type="molecule type" value="Genomic_DNA"/>
</dbReference>
<organism evidence="1 2">
    <name type="scientific">Tritrichomonas musculus</name>
    <dbReference type="NCBI Taxonomy" id="1915356"/>
    <lineage>
        <taxon>Eukaryota</taxon>
        <taxon>Metamonada</taxon>
        <taxon>Parabasalia</taxon>
        <taxon>Tritrichomonadida</taxon>
        <taxon>Tritrichomonadidae</taxon>
        <taxon>Tritrichomonas</taxon>
    </lineage>
</organism>
<proteinExistence type="predicted"/>
<dbReference type="Gene3D" id="3.80.10.10">
    <property type="entry name" value="Ribonuclease Inhibitor"/>
    <property type="match status" value="1"/>
</dbReference>
<dbReference type="SUPFAM" id="SSF52058">
    <property type="entry name" value="L domain-like"/>
    <property type="match status" value="1"/>
</dbReference>
<protein>
    <recommendedName>
        <fullName evidence="3">Surface antigen BspA-like</fullName>
    </recommendedName>
</protein>
<evidence type="ECO:0000313" key="1">
    <source>
        <dbReference type="EMBL" id="KAK8900142.1"/>
    </source>
</evidence>
<accession>A0ABR2L9X8</accession>
<dbReference type="Proteomes" id="UP001470230">
    <property type="component" value="Unassembled WGS sequence"/>
</dbReference>
<dbReference type="Pfam" id="PF13306">
    <property type="entry name" value="LRR_5"/>
    <property type="match status" value="1"/>
</dbReference>
<evidence type="ECO:0008006" key="3">
    <source>
        <dbReference type="Google" id="ProtNLM"/>
    </source>
</evidence>
<dbReference type="InterPro" id="IPR032675">
    <property type="entry name" value="LRR_dom_sf"/>
</dbReference>
<gene>
    <name evidence="1" type="ORF">M9Y10_002465</name>
</gene>
<sequence>MGCEGFNGTLTMPDSVTSIGKSAFEGRIGIIGSLTIPDIVTNVGKSSFANCEGFNDSLTLSKNLKEIKESSFCKCSNLKDSLTIPNGVTVIATRAFELCSSLTCKLDIPESLENIYNEAFQNLITNQFIQIDDHQAFASTQLSLVSFKGLSNIHCGSEVFSSSIKVELPPNYQQAEFCGIKVEKPDFISSDSELVITSDQEPGLEISSDQEISLMSSSNQIQIQCRHQNKSQHKKLCQIQIKNLQRNSQNRQLQSLSSAAFLQ</sequence>
<keyword evidence="2" id="KW-1185">Reference proteome</keyword>
<dbReference type="InterPro" id="IPR026906">
    <property type="entry name" value="LRR_5"/>
</dbReference>
<comment type="caution">
    <text evidence="1">The sequence shown here is derived from an EMBL/GenBank/DDBJ whole genome shotgun (WGS) entry which is preliminary data.</text>
</comment>
<evidence type="ECO:0000313" key="2">
    <source>
        <dbReference type="Proteomes" id="UP001470230"/>
    </source>
</evidence>
<name>A0ABR2L9X8_9EUKA</name>